<dbReference type="AlphaFoldDB" id="A0A7X3MK36"/>
<dbReference type="RefSeq" id="WP_159753282.1">
    <property type="nucleotide sequence ID" value="NZ_CATIFW010000004.1"/>
</dbReference>
<dbReference type="Pfam" id="PF06050">
    <property type="entry name" value="HGD-D"/>
    <property type="match status" value="1"/>
</dbReference>
<name>A0A7X3MK36_9FIRM</name>
<dbReference type="InterPro" id="IPR047678">
    <property type="entry name" value="YjiM-like"/>
</dbReference>
<gene>
    <name evidence="4" type="ORF">GN277_20990</name>
</gene>
<dbReference type="InterPro" id="IPR010327">
    <property type="entry name" value="FldB/FldC_alpha/beta"/>
</dbReference>
<dbReference type="Gene3D" id="3.40.50.11900">
    <property type="match status" value="1"/>
</dbReference>
<comment type="caution">
    <text evidence="4">The sequence shown here is derived from an EMBL/GenBank/DDBJ whole genome shotgun (WGS) entry which is preliminary data.</text>
</comment>
<evidence type="ECO:0000256" key="2">
    <source>
        <dbReference type="ARBA" id="ARBA00005806"/>
    </source>
</evidence>
<keyword evidence="3" id="KW-0408">Iron</keyword>
<evidence type="ECO:0000256" key="1">
    <source>
        <dbReference type="ARBA" id="ARBA00001966"/>
    </source>
</evidence>
<dbReference type="Proteomes" id="UP000460412">
    <property type="component" value="Unassembled WGS sequence"/>
</dbReference>
<dbReference type="GO" id="GO:0016836">
    <property type="term" value="F:hydro-lyase activity"/>
    <property type="evidence" value="ECO:0007669"/>
    <property type="project" value="UniProtKB-ARBA"/>
</dbReference>
<dbReference type="EMBL" id="WUQX01000001">
    <property type="protein sequence ID" value="MXP77735.1"/>
    <property type="molecule type" value="Genomic_DNA"/>
</dbReference>
<dbReference type="Gene3D" id="3.40.50.11890">
    <property type="match status" value="1"/>
</dbReference>
<keyword evidence="5" id="KW-1185">Reference proteome</keyword>
<keyword evidence="3" id="KW-0411">Iron-sulfur</keyword>
<evidence type="ECO:0000256" key="3">
    <source>
        <dbReference type="ARBA" id="ARBA00023014"/>
    </source>
</evidence>
<reference evidence="4 5" key="1">
    <citation type="submission" date="2019-12" db="EMBL/GenBank/DDBJ databases">
        <title>Sporaefaciens musculi gen. nov., sp. nov., a novel bacterium isolated from the caecum of an obese mouse.</title>
        <authorList>
            <person name="Rasmussen T.S."/>
            <person name="Streidl T."/>
            <person name="Hitch T.C.A."/>
            <person name="Wortmann E."/>
            <person name="Deptula P."/>
            <person name="Hansen M."/>
            <person name="Nielsen D.S."/>
            <person name="Clavel T."/>
            <person name="Vogensen F.K."/>
        </authorList>
    </citation>
    <scope>NUCLEOTIDE SEQUENCE [LARGE SCALE GENOMIC DNA]</scope>
    <source>
        <strain evidence="4 5">WCA-9-b2</strain>
    </source>
</reference>
<keyword evidence="3" id="KW-0479">Metal-binding</keyword>
<organism evidence="4 5">
    <name type="scientific">Sporofaciens musculi</name>
    <dbReference type="NCBI Taxonomy" id="2681861"/>
    <lineage>
        <taxon>Bacteria</taxon>
        <taxon>Bacillati</taxon>
        <taxon>Bacillota</taxon>
        <taxon>Clostridia</taxon>
        <taxon>Lachnospirales</taxon>
        <taxon>Lachnospiraceae</taxon>
        <taxon>Sporofaciens</taxon>
    </lineage>
</organism>
<sequence length="386" mass="44191">MNIIKELPEIFEEFAEQKKQSFLLVKECKDRHIPVIGAYCSYFPRELAAAMGAIPIGLCSSSEETVKIAETVLPKNVCPLIKSSYGFAVSDRCPYFHFADLVVGETTCDGKKKMYEMMAEFKDVFIMELPNIQSHKGLRLWREEIIRLKDYLEEKFQVVITDEDVKRAIRQENRRREALKRLYEVMKLEPAPLMGMELLNVLYGSKYRLDKEEVAEELNLLTDRILEEYRQKPKKKKRPRILVTGCPIGGDTQKIVRAIEDNGGIVVAFENCTGAKVLDKLVDEDDPDIYGAIARKYFYIGCAIMTPNDKRIELLGRLIDEFHVDGVVEMILSGCHSVHMESISVRNFVSEEKHIPYTDVVTDYSAGDVGQLNTRISAFIEMLETH</sequence>
<dbReference type="PANTHER" id="PTHR30548">
    <property type="entry name" value="2-HYDROXYGLUTARYL-COA DEHYDRATASE, D-COMPONENT-RELATED"/>
    <property type="match status" value="1"/>
</dbReference>
<accession>A0A7X3MK36</accession>
<dbReference type="Gene3D" id="1.20.1270.370">
    <property type="match status" value="1"/>
</dbReference>
<comment type="similarity">
    <text evidence="2">Belongs to the FldB/FldC dehydratase alpha/beta subunit family.</text>
</comment>
<protein>
    <submittedName>
        <fullName evidence="4">2-hydroxyacyl-CoA dehydratase</fullName>
    </submittedName>
</protein>
<comment type="cofactor">
    <cofactor evidence="1">
        <name>[4Fe-4S] cluster</name>
        <dbReference type="ChEBI" id="CHEBI:49883"/>
    </cofactor>
</comment>
<dbReference type="GO" id="GO:0051536">
    <property type="term" value="F:iron-sulfur cluster binding"/>
    <property type="evidence" value="ECO:0007669"/>
    <property type="project" value="UniProtKB-KW"/>
</dbReference>
<evidence type="ECO:0000313" key="5">
    <source>
        <dbReference type="Proteomes" id="UP000460412"/>
    </source>
</evidence>
<dbReference type="NCBIfam" id="NF040772">
    <property type="entry name" value="double_cubane"/>
    <property type="match status" value="1"/>
</dbReference>
<proteinExistence type="inferred from homology"/>
<dbReference type="PANTHER" id="PTHR30548:SF6">
    <property type="entry name" value="DEHYDRATASE SUBUNIT YJIM-RELATED"/>
    <property type="match status" value="1"/>
</dbReference>
<evidence type="ECO:0000313" key="4">
    <source>
        <dbReference type="EMBL" id="MXP77735.1"/>
    </source>
</evidence>